<gene>
    <name evidence="1" type="ordered locus">CHU_2814</name>
</gene>
<name>A0A6N4SUC9_CYTH3</name>
<proteinExistence type="predicted"/>
<dbReference type="KEGG" id="chu:CHU_2814"/>
<reference evidence="1 2" key="1">
    <citation type="journal article" date="2007" name="Appl. Environ. Microbiol.">
        <title>Genome sequence of the cellulolytic gliding bacterium Cytophaga hutchinsonii.</title>
        <authorList>
            <person name="Xie G."/>
            <person name="Bruce D.C."/>
            <person name="Challacombe J.F."/>
            <person name="Chertkov O."/>
            <person name="Detter J.C."/>
            <person name="Gilna P."/>
            <person name="Han C.S."/>
            <person name="Lucas S."/>
            <person name="Misra M."/>
            <person name="Myers G.L."/>
            <person name="Richardson P."/>
            <person name="Tapia R."/>
            <person name="Thayer N."/>
            <person name="Thompson L.S."/>
            <person name="Brettin T.S."/>
            <person name="Henrissat B."/>
            <person name="Wilson D.B."/>
            <person name="McBride M.J."/>
        </authorList>
    </citation>
    <scope>NUCLEOTIDE SEQUENCE [LARGE SCALE GENOMIC DNA]</scope>
    <source>
        <strain evidence="2">ATCC 33406 / DSM 1761 / CIP 103989 / NBRC 15051 / NCIMB 9469 / D465</strain>
    </source>
</reference>
<accession>A0A6N4SUC9</accession>
<evidence type="ECO:0000313" key="1">
    <source>
        <dbReference type="EMBL" id="ABG60062.1"/>
    </source>
</evidence>
<protein>
    <submittedName>
        <fullName evidence="1">Uncharacterized protein</fullName>
    </submittedName>
</protein>
<evidence type="ECO:0000313" key="2">
    <source>
        <dbReference type="Proteomes" id="UP000001822"/>
    </source>
</evidence>
<keyword evidence="2" id="KW-1185">Reference proteome</keyword>
<organism evidence="1 2">
    <name type="scientific">Cytophaga hutchinsonii (strain ATCC 33406 / DSM 1761 / CIP 103989 / NBRC 15051 / NCIMB 9469 / D465)</name>
    <dbReference type="NCBI Taxonomy" id="269798"/>
    <lineage>
        <taxon>Bacteria</taxon>
        <taxon>Pseudomonadati</taxon>
        <taxon>Bacteroidota</taxon>
        <taxon>Cytophagia</taxon>
        <taxon>Cytophagales</taxon>
        <taxon>Cytophagaceae</taxon>
        <taxon>Cytophaga</taxon>
    </lineage>
</organism>
<dbReference type="OrthoDB" id="9784246at2"/>
<dbReference type="EMBL" id="CP000383">
    <property type="protein sequence ID" value="ABG60062.1"/>
    <property type="molecule type" value="Genomic_DNA"/>
</dbReference>
<dbReference type="AlphaFoldDB" id="A0A6N4SUC9"/>
<dbReference type="Proteomes" id="UP000001822">
    <property type="component" value="Chromosome"/>
</dbReference>
<sequence>MFEFRPLKFLFPIIYYLCSIILCYAQDVTILNYNEGGIPKVEFYQLEGDSLVPLTHLKHAEVTTVVVKVVGGMERVLHNQILSSKEALIEKSEEGRNTYLVIPISTEDCELVLDVKLMEIYYYVTLEQQGKRKVKKINQTYQPRTYMVGFEIVDVID</sequence>